<accession>A0AB36TKP0</accession>
<dbReference type="EMBL" id="PDBW01000001">
    <property type="protein sequence ID" value="PFH04328.1"/>
    <property type="molecule type" value="Genomic_DNA"/>
</dbReference>
<evidence type="ECO:0000313" key="4">
    <source>
        <dbReference type="Proteomes" id="UP000223596"/>
    </source>
</evidence>
<comment type="subcellular location">
    <subcellularLocation>
        <location evidence="2">Cell membrane</location>
        <topology evidence="2">Peripheral membrane protein</topology>
        <orientation evidence="2">Cytoplasmic side</orientation>
    </subcellularLocation>
</comment>
<dbReference type="InterPro" id="IPR002696">
    <property type="entry name" value="Membr_insert_effic_factor_YidD"/>
</dbReference>
<evidence type="ECO:0000256" key="2">
    <source>
        <dbReference type="HAMAP-Rule" id="MF_00386"/>
    </source>
</evidence>
<dbReference type="Pfam" id="PF01809">
    <property type="entry name" value="YidD"/>
    <property type="match status" value="1"/>
</dbReference>
<keyword evidence="2" id="KW-1003">Cell membrane</keyword>
<gene>
    <name evidence="3" type="ORF">M972_113163</name>
</gene>
<dbReference type="RefSeq" id="WP_003513354.1">
    <property type="nucleotide sequence ID" value="NZ_CP013828.1"/>
</dbReference>
<comment type="caution">
    <text evidence="3">The sequence shown here is derived from an EMBL/GenBank/DDBJ whole genome shotgun (WGS) entry which is preliminary data.</text>
</comment>
<evidence type="ECO:0000313" key="3">
    <source>
        <dbReference type="EMBL" id="PFH04328.1"/>
    </source>
</evidence>
<evidence type="ECO:0000256" key="1">
    <source>
        <dbReference type="ARBA" id="ARBA00023136"/>
    </source>
</evidence>
<name>A0AB36TKP0_ACETH</name>
<keyword evidence="1 2" id="KW-0472">Membrane</keyword>
<dbReference type="PANTHER" id="PTHR33383">
    <property type="entry name" value="MEMBRANE PROTEIN INSERTION EFFICIENCY FACTOR-RELATED"/>
    <property type="match status" value="1"/>
</dbReference>
<protein>
    <recommendedName>
        <fullName evidence="2">Putative membrane protein insertion efficiency factor</fullName>
    </recommendedName>
</protein>
<proteinExistence type="inferred from homology"/>
<organism evidence="3 4">
    <name type="scientific">Acetivibrio thermocellus AD2</name>
    <dbReference type="NCBI Taxonomy" id="1138384"/>
    <lineage>
        <taxon>Bacteria</taxon>
        <taxon>Bacillati</taxon>
        <taxon>Bacillota</taxon>
        <taxon>Clostridia</taxon>
        <taxon>Eubacteriales</taxon>
        <taxon>Oscillospiraceae</taxon>
        <taxon>Acetivibrio</taxon>
    </lineage>
</organism>
<dbReference type="PANTHER" id="PTHR33383:SF1">
    <property type="entry name" value="MEMBRANE PROTEIN INSERTION EFFICIENCY FACTOR-RELATED"/>
    <property type="match status" value="1"/>
</dbReference>
<dbReference type="NCBIfam" id="TIGR00278">
    <property type="entry name" value="membrane protein insertion efficiency factor YidD"/>
    <property type="match status" value="1"/>
</dbReference>
<reference evidence="3 4" key="1">
    <citation type="submission" date="2017-09" db="EMBL/GenBank/DDBJ databases">
        <title>Evaluation of Pacific Biosciences Sequencing Technology to Finishing C. thermocellum Genome Sequences.</title>
        <authorList>
            <person name="Brown S."/>
        </authorList>
    </citation>
    <scope>NUCLEOTIDE SEQUENCE [LARGE SCALE GENOMIC DNA]</scope>
    <source>
        <strain evidence="3 4">AD2</strain>
    </source>
</reference>
<dbReference type="GeneID" id="35806183"/>
<dbReference type="Proteomes" id="UP000223596">
    <property type="component" value="Unassembled WGS sequence"/>
</dbReference>
<dbReference type="SMART" id="SM01234">
    <property type="entry name" value="Haemolytic"/>
    <property type="match status" value="1"/>
</dbReference>
<comment type="similarity">
    <text evidence="2">Belongs to the UPF0161 family.</text>
</comment>
<dbReference type="GO" id="GO:0005886">
    <property type="term" value="C:plasma membrane"/>
    <property type="evidence" value="ECO:0007669"/>
    <property type="project" value="UniProtKB-SubCell"/>
</dbReference>
<comment type="function">
    <text evidence="2">Could be involved in insertion of integral membrane proteins into the membrane.</text>
</comment>
<sequence>MFRRWVIYIIRLYQRWISPLKTMPSCRFYPTCSQYAIDAVGRYGVIKGGFMALKRILKCHPFHPGGYDPVK</sequence>
<dbReference type="HAMAP" id="MF_00386">
    <property type="entry name" value="UPF0161_YidD"/>
    <property type="match status" value="1"/>
</dbReference>
<dbReference type="AlphaFoldDB" id="A0AB36TKP0"/>